<protein>
    <submittedName>
        <fullName evidence="2">Uncharacterized protein</fullName>
    </submittedName>
</protein>
<evidence type="ECO:0000313" key="3">
    <source>
        <dbReference type="Proteomes" id="UP000000763"/>
    </source>
</evidence>
<feature type="compositionally biased region" description="Basic and acidic residues" evidence="1">
    <location>
        <begin position="17"/>
        <end position="33"/>
    </location>
</feature>
<organism evidence="2 3">
    <name type="scientific">Oryza sativa subsp. japonica</name>
    <name type="common">Rice</name>
    <dbReference type="NCBI Taxonomy" id="39947"/>
    <lineage>
        <taxon>Eukaryota</taxon>
        <taxon>Viridiplantae</taxon>
        <taxon>Streptophyta</taxon>
        <taxon>Embryophyta</taxon>
        <taxon>Tracheophyta</taxon>
        <taxon>Spermatophyta</taxon>
        <taxon>Magnoliopsida</taxon>
        <taxon>Liliopsida</taxon>
        <taxon>Poales</taxon>
        <taxon>Poaceae</taxon>
        <taxon>BOP clade</taxon>
        <taxon>Oryzoideae</taxon>
        <taxon>Oryzeae</taxon>
        <taxon>Oryzinae</taxon>
        <taxon>Oryza</taxon>
        <taxon>Oryza sativa</taxon>
    </lineage>
</organism>
<reference evidence="3" key="2">
    <citation type="journal article" date="2008" name="Nucleic Acids Res.">
        <title>The rice annotation project database (RAP-DB): 2008 update.</title>
        <authorList>
            <consortium name="The rice annotation project (RAP)"/>
        </authorList>
    </citation>
    <scope>GENOME REANNOTATION</scope>
    <source>
        <strain evidence="3">cv. Nipponbare</strain>
    </source>
</reference>
<proteinExistence type="predicted"/>
<feature type="region of interest" description="Disordered" evidence="1">
    <location>
        <begin position="1"/>
        <end position="39"/>
    </location>
</feature>
<sequence length="61" mass="7261">MRREWALPLSSAAHAQRTCEGEEEERLRGDGPRRKGPTKIRGRQNRLFWRSLIRREFELGI</sequence>
<reference evidence="3" key="1">
    <citation type="journal article" date="2005" name="Nature">
        <title>The map-based sequence of the rice genome.</title>
        <authorList>
            <consortium name="International rice genome sequencing project (IRGSP)"/>
            <person name="Matsumoto T."/>
            <person name="Wu J."/>
            <person name="Kanamori H."/>
            <person name="Katayose Y."/>
            <person name="Fujisawa M."/>
            <person name="Namiki N."/>
            <person name="Mizuno H."/>
            <person name="Yamamoto K."/>
            <person name="Antonio B.A."/>
            <person name="Baba T."/>
            <person name="Sakata K."/>
            <person name="Nagamura Y."/>
            <person name="Aoki H."/>
            <person name="Arikawa K."/>
            <person name="Arita K."/>
            <person name="Bito T."/>
            <person name="Chiden Y."/>
            <person name="Fujitsuka N."/>
            <person name="Fukunaka R."/>
            <person name="Hamada M."/>
            <person name="Harada C."/>
            <person name="Hayashi A."/>
            <person name="Hijishita S."/>
            <person name="Honda M."/>
            <person name="Hosokawa S."/>
            <person name="Ichikawa Y."/>
            <person name="Idonuma A."/>
            <person name="Iijima M."/>
            <person name="Ikeda M."/>
            <person name="Ikeno M."/>
            <person name="Ito K."/>
            <person name="Ito S."/>
            <person name="Ito T."/>
            <person name="Ito Y."/>
            <person name="Ito Y."/>
            <person name="Iwabuchi A."/>
            <person name="Kamiya K."/>
            <person name="Karasawa W."/>
            <person name="Kurita K."/>
            <person name="Katagiri S."/>
            <person name="Kikuta A."/>
            <person name="Kobayashi H."/>
            <person name="Kobayashi N."/>
            <person name="Machita K."/>
            <person name="Maehara T."/>
            <person name="Masukawa M."/>
            <person name="Mizubayashi T."/>
            <person name="Mukai Y."/>
            <person name="Nagasaki H."/>
            <person name="Nagata Y."/>
            <person name="Naito S."/>
            <person name="Nakashima M."/>
            <person name="Nakama Y."/>
            <person name="Nakamichi Y."/>
            <person name="Nakamura M."/>
            <person name="Meguro A."/>
            <person name="Negishi M."/>
            <person name="Ohta I."/>
            <person name="Ohta T."/>
            <person name="Okamoto M."/>
            <person name="Ono N."/>
            <person name="Saji S."/>
            <person name="Sakaguchi M."/>
            <person name="Sakai K."/>
            <person name="Shibata M."/>
            <person name="Shimokawa T."/>
            <person name="Song J."/>
            <person name="Takazaki Y."/>
            <person name="Terasawa K."/>
            <person name="Tsugane M."/>
            <person name="Tsuji K."/>
            <person name="Ueda S."/>
            <person name="Waki K."/>
            <person name="Yamagata H."/>
            <person name="Yamamoto M."/>
            <person name="Yamamoto S."/>
            <person name="Yamane H."/>
            <person name="Yoshiki S."/>
            <person name="Yoshihara R."/>
            <person name="Yukawa K."/>
            <person name="Zhong H."/>
            <person name="Yano M."/>
            <person name="Yuan Q."/>
            <person name="Ouyang S."/>
            <person name="Liu J."/>
            <person name="Jones K.M."/>
            <person name="Gansberger K."/>
            <person name="Moffat K."/>
            <person name="Hill J."/>
            <person name="Bera J."/>
            <person name="Fadrosh D."/>
            <person name="Jin S."/>
            <person name="Johri S."/>
            <person name="Kim M."/>
            <person name="Overton L."/>
            <person name="Reardon M."/>
            <person name="Tsitrin T."/>
            <person name="Vuong H."/>
            <person name="Weaver B."/>
            <person name="Ciecko A."/>
            <person name="Tallon L."/>
            <person name="Jackson J."/>
            <person name="Pai G."/>
            <person name="Aken S.V."/>
            <person name="Utterback T."/>
            <person name="Reidmuller S."/>
            <person name="Feldblyum T."/>
            <person name="Hsiao J."/>
            <person name="Zismann V."/>
            <person name="Iobst S."/>
            <person name="de Vazeille A.R."/>
            <person name="Buell C.R."/>
            <person name="Ying K."/>
            <person name="Li Y."/>
            <person name="Lu T."/>
            <person name="Huang Y."/>
            <person name="Zhao Q."/>
            <person name="Feng Q."/>
            <person name="Zhang L."/>
            <person name="Zhu J."/>
            <person name="Weng Q."/>
            <person name="Mu J."/>
            <person name="Lu Y."/>
            <person name="Fan D."/>
            <person name="Liu Y."/>
            <person name="Guan J."/>
            <person name="Zhang Y."/>
            <person name="Yu S."/>
            <person name="Liu X."/>
            <person name="Zhang Y."/>
            <person name="Hong G."/>
            <person name="Han B."/>
            <person name="Choisne N."/>
            <person name="Demange N."/>
            <person name="Orjeda G."/>
            <person name="Samain S."/>
            <person name="Cattolico L."/>
            <person name="Pelletier E."/>
            <person name="Couloux A."/>
            <person name="Segurens B."/>
            <person name="Wincker P."/>
            <person name="D'Hont A."/>
            <person name="Scarpelli C."/>
            <person name="Weissenbach J."/>
            <person name="Salanoubat M."/>
            <person name="Quetier F."/>
            <person name="Yu Y."/>
            <person name="Kim H.R."/>
            <person name="Rambo T."/>
            <person name="Currie J."/>
            <person name="Collura K."/>
            <person name="Luo M."/>
            <person name="Yang T."/>
            <person name="Ammiraju J.S.S."/>
            <person name="Engler F."/>
            <person name="Soderlund C."/>
            <person name="Wing R.A."/>
            <person name="Palmer L.E."/>
            <person name="de la Bastide M."/>
            <person name="Spiegel L."/>
            <person name="Nascimento L."/>
            <person name="Zutavern T."/>
            <person name="O'Shaughnessy A."/>
            <person name="Dike S."/>
            <person name="Dedhia N."/>
            <person name="Preston R."/>
            <person name="Balija V."/>
            <person name="McCombie W.R."/>
            <person name="Chow T."/>
            <person name="Chen H."/>
            <person name="Chung M."/>
            <person name="Chen C."/>
            <person name="Shaw J."/>
            <person name="Wu H."/>
            <person name="Hsiao K."/>
            <person name="Chao Y."/>
            <person name="Chu M."/>
            <person name="Cheng C."/>
            <person name="Hour A."/>
            <person name="Lee P."/>
            <person name="Lin S."/>
            <person name="Lin Y."/>
            <person name="Liou J."/>
            <person name="Liu S."/>
            <person name="Hsing Y."/>
            <person name="Raghuvanshi S."/>
            <person name="Mohanty A."/>
            <person name="Bharti A.K."/>
            <person name="Gaur A."/>
            <person name="Gupta V."/>
            <person name="Kumar D."/>
            <person name="Ravi V."/>
            <person name="Vij S."/>
            <person name="Kapur A."/>
            <person name="Khurana P."/>
            <person name="Khurana P."/>
            <person name="Khurana J.P."/>
            <person name="Tyagi A.K."/>
            <person name="Gaikwad K."/>
            <person name="Singh A."/>
            <person name="Dalal V."/>
            <person name="Srivastava S."/>
            <person name="Dixit A."/>
            <person name="Pal A.K."/>
            <person name="Ghazi I.A."/>
            <person name="Yadav M."/>
            <person name="Pandit A."/>
            <person name="Bhargava A."/>
            <person name="Sureshbabu K."/>
            <person name="Batra K."/>
            <person name="Sharma T.R."/>
            <person name="Mohapatra T."/>
            <person name="Singh N.K."/>
            <person name="Messing J."/>
            <person name="Nelson A.B."/>
            <person name="Fuks G."/>
            <person name="Kavchok S."/>
            <person name="Keizer G."/>
            <person name="Linton E."/>
            <person name="Llaca V."/>
            <person name="Song R."/>
            <person name="Tanyolac B."/>
            <person name="Young S."/>
            <person name="Ho-Il K."/>
            <person name="Hahn J.H."/>
            <person name="Sangsakoo G."/>
            <person name="Vanavichit A."/>
            <person name="de Mattos Luiz.A.T."/>
            <person name="Zimmer P.D."/>
            <person name="Malone G."/>
            <person name="Dellagostin O."/>
            <person name="de Oliveira A.C."/>
            <person name="Bevan M."/>
            <person name="Bancroft I."/>
            <person name="Minx P."/>
            <person name="Cordum H."/>
            <person name="Wilson R."/>
            <person name="Cheng Z."/>
            <person name="Jin W."/>
            <person name="Jiang J."/>
            <person name="Leong S.A."/>
            <person name="Iwama H."/>
            <person name="Gojobori T."/>
            <person name="Itoh T."/>
            <person name="Niimura Y."/>
            <person name="Fujii Y."/>
            <person name="Habara T."/>
            <person name="Sakai H."/>
            <person name="Sato Y."/>
            <person name="Wilson G."/>
            <person name="Kumar K."/>
            <person name="McCouch S."/>
            <person name="Juretic N."/>
            <person name="Hoen D."/>
            <person name="Wright S."/>
            <person name="Bruskiewich R."/>
            <person name="Bureau T."/>
            <person name="Miyao A."/>
            <person name="Hirochika H."/>
            <person name="Nishikawa T."/>
            <person name="Kadowaki K."/>
            <person name="Sugiura M."/>
            <person name="Burr B."/>
            <person name="Sasaki T."/>
        </authorList>
    </citation>
    <scope>NUCLEOTIDE SEQUENCE [LARGE SCALE GENOMIC DNA]</scope>
    <source>
        <strain evidence="3">cv. Nipponbare</strain>
    </source>
</reference>
<name>Q6YV91_ORYSJ</name>
<evidence type="ECO:0000256" key="1">
    <source>
        <dbReference type="SAM" id="MobiDB-lite"/>
    </source>
</evidence>
<gene>
    <name evidence="2" type="primary">OSJNBa0008E01.30</name>
</gene>
<dbReference type="AlphaFoldDB" id="Q6YV91"/>
<dbReference type="EMBL" id="AP005835">
    <property type="protein sequence ID" value="BAD17675.1"/>
    <property type="molecule type" value="Genomic_DNA"/>
</dbReference>
<dbReference type="Proteomes" id="UP000000763">
    <property type="component" value="Chromosome 2"/>
</dbReference>
<evidence type="ECO:0000313" key="2">
    <source>
        <dbReference type="EMBL" id="BAD17675.1"/>
    </source>
</evidence>
<accession>Q6YV91</accession>